<dbReference type="SUPFAM" id="SSF48498">
    <property type="entry name" value="Tetracyclin repressor-like, C-terminal domain"/>
    <property type="match status" value="1"/>
</dbReference>
<dbReference type="SUPFAM" id="SSF46689">
    <property type="entry name" value="Homeodomain-like"/>
    <property type="match status" value="1"/>
</dbReference>
<sequence>MPRERLGPSSVTRAAADLADEVGFERLGMGLLARRLLVRTPSLYKHVGGRADLAHRVAVLATTELGDALRDATQGVAGSEALAAAARALRTFVHDHPGRYAAVSTARPVGAGDPLVPARRRLLGSLTAVLHGYRLDPGQELHALRMVRSIVAAFATTETAGGFQVEVDAEDSFTWMVTFMDNGLRAARS</sequence>
<keyword evidence="1" id="KW-0805">Transcription regulation</keyword>
<reference evidence="5" key="1">
    <citation type="journal article" date="2019" name="Int. J. Syst. Evol. Microbiol.">
        <title>The Global Catalogue of Microorganisms (GCM) 10K type strain sequencing project: providing services to taxonomists for standard genome sequencing and annotation.</title>
        <authorList>
            <consortium name="The Broad Institute Genomics Platform"/>
            <consortium name="The Broad Institute Genome Sequencing Center for Infectious Disease"/>
            <person name="Wu L."/>
            <person name="Ma J."/>
        </authorList>
    </citation>
    <scope>NUCLEOTIDE SEQUENCE [LARGE SCALE GENOMIC DNA]</scope>
    <source>
        <strain evidence="5">CGMCC 4.7367</strain>
    </source>
</reference>
<dbReference type="InterPro" id="IPR025996">
    <property type="entry name" value="MT1864/Rv1816-like_C"/>
</dbReference>
<dbReference type="EMBL" id="BNAR01000001">
    <property type="protein sequence ID" value="GHH27777.1"/>
    <property type="molecule type" value="Genomic_DNA"/>
</dbReference>
<protein>
    <submittedName>
        <fullName evidence="4">TetR family transcriptional regulator</fullName>
    </submittedName>
</protein>
<gene>
    <name evidence="4" type="ORF">GCM10017774_00900</name>
</gene>
<evidence type="ECO:0000259" key="3">
    <source>
        <dbReference type="Pfam" id="PF13305"/>
    </source>
</evidence>
<proteinExistence type="predicted"/>
<evidence type="ECO:0000313" key="5">
    <source>
        <dbReference type="Proteomes" id="UP000605568"/>
    </source>
</evidence>
<dbReference type="Gene3D" id="1.10.357.10">
    <property type="entry name" value="Tetracycline Repressor, domain 2"/>
    <property type="match status" value="1"/>
</dbReference>
<dbReference type="InterPro" id="IPR036271">
    <property type="entry name" value="Tet_transcr_reg_TetR-rel_C_sf"/>
</dbReference>
<keyword evidence="5" id="KW-1185">Reference proteome</keyword>
<dbReference type="Pfam" id="PF13305">
    <property type="entry name" value="TetR_C_33"/>
    <property type="match status" value="1"/>
</dbReference>
<dbReference type="RefSeq" id="WP_191295431.1">
    <property type="nucleotide sequence ID" value="NZ_BNAR01000001.1"/>
</dbReference>
<comment type="caution">
    <text evidence="4">The sequence shown here is derived from an EMBL/GenBank/DDBJ whole genome shotgun (WGS) entry which is preliminary data.</text>
</comment>
<evidence type="ECO:0000256" key="2">
    <source>
        <dbReference type="ARBA" id="ARBA00023163"/>
    </source>
</evidence>
<keyword evidence="2" id="KW-0804">Transcription</keyword>
<name>A0ABQ3LY60_9PSEU</name>
<evidence type="ECO:0000256" key="1">
    <source>
        <dbReference type="ARBA" id="ARBA00023015"/>
    </source>
</evidence>
<feature type="domain" description="HTH-type transcriptional regulator MT1864/Rv1816-like C-terminal" evidence="3">
    <location>
        <begin position="82"/>
        <end position="179"/>
    </location>
</feature>
<accession>A0ABQ3LY60</accession>
<evidence type="ECO:0000313" key="4">
    <source>
        <dbReference type="EMBL" id="GHH27777.1"/>
    </source>
</evidence>
<dbReference type="Proteomes" id="UP000605568">
    <property type="component" value="Unassembled WGS sequence"/>
</dbReference>
<dbReference type="Gene3D" id="1.10.10.60">
    <property type="entry name" value="Homeodomain-like"/>
    <property type="match status" value="1"/>
</dbReference>
<organism evidence="4 5">
    <name type="scientific">Lentzea cavernae</name>
    <dbReference type="NCBI Taxonomy" id="2020703"/>
    <lineage>
        <taxon>Bacteria</taxon>
        <taxon>Bacillati</taxon>
        <taxon>Actinomycetota</taxon>
        <taxon>Actinomycetes</taxon>
        <taxon>Pseudonocardiales</taxon>
        <taxon>Pseudonocardiaceae</taxon>
        <taxon>Lentzea</taxon>
    </lineage>
</organism>
<dbReference type="InterPro" id="IPR009057">
    <property type="entry name" value="Homeodomain-like_sf"/>
</dbReference>